<feature type="region of interest" description="Disordered" evidence="3">
    <location>
        <begin position="407"/>
        <end position="439"/>
    </location>
</feature>
<organism evidence="5 6">
    <name type="scientific">Morella rubra</name>
    <name type="common">Chinese bayberry</name>
    <dbReference type="NCBI Taxonomy" id="262757"/>
    <lineage>
        <taxon>Eukaryota</taxon>
        <taxon>Viridiplantae</taxon>
        <taxon>Streptophyta</taxon>
        <taxon>Embryophyta</taxon>
        <taxon>Tracheophyta</taxon>
        <taxon>Spermatophyta</taxon>
        <taxon>Magnoliopsida</taxon>
        <taxon>eudicotyledons</taxon>
        <taxon>Gunneridae</taxon>
        <taxon>Pentapetalae</taxon>
        <taxon>rosids</taxon>
        <taxon>fabids</taxon>
        <taxon>Fagales</taxon>
        <taxon>Myricaceae</taxon>
        <taxon>Morella</taxon>
    </lineage>
</organism>
<keyword evidence="6" id="KW-1185">Reference proteome</keyword>
<dbReference type="InterPro" id="IPR012935">
    <property type="entry name" value="NuBaID_N"/>
</dbReference>
<feature type="region of interest" description="Disordered" evidence="3">
    <location>
        <begin position="315"/>
        <end position="339"/>
    </location>
</feature>
<sequence>MEKDSEKRFQTIMDKLFHAPKSSSSPGDQLSRGTKRPNTSSALALMDPKRRGDMVERSQQHSSASAGTPKAQLCRPWDRGDLMRRLATFKSMTWFAKPKLVSAVNCARRGWVNVDIDIIACEACGARLLFSTPSSWTQQQGKLPLFMISGLINTNSEYFYKFLIFRTERYHFSDISVEKTALVFSLKLENGHKLLCPWIDNACDEALARFPPMTPPVAVDKFRERCSALLELSALPVISSSAIECMRSSQMEQFLEQPSMLEYGNGSANNTRAECIDNELDADSANLYYQAQKLISLCGWEPRLVPYVVNSKNGANQPAKNGNPLPSSHSVTSRQNPTVNLESPRIKETLEADEYVNISSGVQSDPNSVVLDCKLCGANVGLWAFYTVPRPMELIRLIGYTEVGRENDSGTHESGSINHIDERGGVMSTTSNTGTSSKERATSLNLTIAGGPPPTRQNFKATISLPVIGQNLRARFSFDSEFKDRIYANQEDVLSDFQDKNLFQERSDHIENTPVVDIVQQDSGLINSEKPDHGLGSSTGNHSPLLSDNVSEKGDALTKENGDKLLEGTSLSGQGASPEVDTCDCNEENLNGSTQNVLRGSSQNGNGPENLNVTLETSAAEGPSSSQIRDPLVVASDAKVTIRNEESRTDDPPVMVESGNSSMQKMSATDVDCSKGKNLKRAWSDKSMEFDPIRQHRHFCPWITSTDDAAPGWQQTLFAFLRQKGFFPSPRNSPSGSIIEVFLNLTSNFW</sequence>
<dbReference type="PANTHER" id="PTHR15835:SF6">
    <property type="entry name" value="ZINC FINGER C3HC-TYPE PROTEIN 1"/>
    <property type="match status" value="1"/>
</dbReference>
<dbReference type="Pfam" id="PF07967">
    <property type="entry name" value="zf-C3HC"/>
    <property type="match status" value="1"/>
</dbReference>
<dbReference type="GO" id="GO:0005634">
    <property type="term" value="C:nucleus"/>
    <property type="evidence" value="ECO:0007669"/>
    <property type="project" value="UniProtKB-SubCell"/>
</dbReference>
<dbReference type="GO" id="GO:0008270">
    <property type="term" value="F:zinc ion binding"/>
    <property type="evidence" value="ECO:0007669"/>
    <property type="project" value="InterPro"/>
</dbReference>
<evidence type="ECO:0000313" key="5">
    <source>
        <dbReference type="EMBL" id="KAB1212693.1"/>
    </source>
</evidence>
<feature type="compositionally biased region" description="Polar residues" evidence="3">
    <location>
        <begin position="658"/>
        <end position="667"/>
    </location>
</feature>
<feature type="compositionally biased region" description="Polar residues" evidence="3">
    <location>
        <begin position="536"/>
        <end position="549"/>
    </location>
</feature>
<keyword evidence="2" id="KW-0539">Nucleus</keyword>
<evidence type="ECO:0000256" key="2">
    <source>
        <dbReference type="ARBA" id="ARBA00023242"/>
    </source>
</evidence>
<dbReference type="AlphaFoldDB" id="A0A6A1VJ25"/>
<reference evidence="5 6" key="1">
    <citation type="journal article" date="2019" name="Plant Biotechnol. J.">
        <title>The red bayberry genome and genetic basis of sex determination.</title>
        <authorList>
            <person name="Jia H.M."/>
            <person name="Jia H.J."/>
            <person name="Cai Q.L."/>
            <person name="Wang Y."/>
            <person name="Zhao H.B."/>
            <person name="Yang W.F."/>
            <person name="Wang G.Y."/>
            <person name="Li Y.H."/>
            <person name="Zhan D.L."/>
            <person name="Shen Y.T."/>
            <person name="Niu Q.F."/>
            <person name="Chang L."/>
            <person name="Qiu J."/>
            <person name="Zhao L."/>
            <person name="Xie H.B."/>
            <person name="Fu W.Y."/>
            <person name="Jin J."/>
            <person name="Li X.W."/>
            <person name="Jiao Y."/>
            <person name="Zhou C.C."/>
            <person name="Tu T."/>
            <person name="Chai C.Y."/>
            <person name="Gao J.L."/>
            <person name="Fan L.J."/>
            <person name="van de Weg E."/>
            <person name="Wang J.Y."/>
            <person name="Gao Z.S."/>
        </authorList>
    </citation>
    <scope>NUCLEOTIDE SEQUENCE [LARGE SCALE GENOMIC DNA]</scope>
    <source>
        <tissue evidence="5">Leaves</tissue>
    </source>
</reference>
<feature type="compositionally biased region" description="Polar residues" evidence="3">
    <location>
        <begin position="427"/>
        <end position="439"/>
    </location>
</feature>
<evidence type="ECO:0000256" key="3">
    <source>
        <dbReference type="SAM" id="MobiDB-lite"/>
    </source>
</evidence>
<evidence type="ECO:0000256" key="1">
    <source>
        <dbReference type="ARBA" id="ARBA00004123"/>
    </source>
</evidence>
<feature type="compositionally biased region" description="Basic and acidic residues" evidence="3">
    <location>
        <begin position="550"/>
        <end position="566"/>
    </location>
</feature>
<dbReference type="EMBL" id="RXIC02000023">
    <property type="protein sequence ID" value="KAB1212693.1"/>
    <property type="molecule type" value="Genomic_DNA"/>
</dbReference>
<dbReference type="Proteomes" id="UP000516437">
    <property type="component" value="Chromosome 5"/>
</dbReference>
<feature type="domain" description="C3HC-type" evidence="4">
    <location>
        <begin position="76"/>
        <end position="237"/>
    </location>
</feature>
<protein>
    <recommendedName>
        <fullName evidence="4">C3HC-type domain-containing protein</fullName>
    </recommendedName>
</protein>
<feature type="compositionally biased region" description="Polar residues" evidence="3">
    <location>
        <begin position="21"/>
        <end position="42"/>
    </location>
</feature>
<evidence type="ECO:0000259" key="4">
    <source>
        <dbReference type="Pfam" id="PF07967"/>
    </source>
</evidence>
<proteinExistence type="predicted"/>
<feature type="region of interest" description="Disordered" evidence="3">
    <location>
        <begin position="644"/>
        <end position="671"/>
    </location>
</feature>
<dbReference type="PANTHER" id="PTHR15835">
    <property type="entry name" value="NUCLEAR-INTERACTING PARTNER OF ALK"/>
    <property type="match status" value="1"/>
</dbReference>
<accession>A0A6A1VJ25</accession>
<dbReference type="OrthoDB" id="614844at2759"/>
<evidence type="ECO:0000313" key="6">
    <source>
        <dbReference type="Proteomes" id="UP000516437"/>
    </source>
</evidence>
<feature type="region of interest" description="Disordered" evidence="3">
    <location>
        <begin position="1"/>
        <end position="72"/>
    </location>
</feature>
<feature type="compositionally biased region" description="Basic and acidic residues" evidence="3">
    <location>
        <begin position="47"/>
        <end position="59"/>
    </location>
</feature>
<feature type="region of interest" description="Disordered" evidence="3">
    <location>
        <begin position="525"/>
        <end position="588"/>
    </location>
</feature>
<comment type="subcellular location">
    <subcellularLocation>
        <location evidence="1">Nucleus</location>
    </subcellularLocation>
</comment>
<name>A0A6A1VJ25_9ROSI</name>
<comment type="caution">
    <text evidence="5">The sequence shown here is derived from an EMBL/GenBank/DDBJ whole genome shotgun (WGS) entry which is preliminary data.</text>
</comment>
<gene>
    <name evidence="5" type="ORF">CJ030_MR5G009735</name>
</gene>